<dbReference type="EMBL" id="CP029619">
    <property type="protein sequence ID" value="AWN81652.1"/>
    <property type="molecule type" value="Genomic_DNA"/>
</dbReference>
<keyword evidence="12" id="KW-1185">Reference proteome</keyword>
<dbReference type="GO" id="GO:0042777">
    <property type="term" value="P:proton motive force-driven plasma membrane ATP synthesis"/>
    <property type="evidence" value="ECO:0007669"/>
    <property type="project" value="UniProtKB-UniRule"/>
</dbReference>
<keyword evidence="7 10" id="KW-0472">Membrane</keyword>
<dbReference type="Gene3D" id="3.40.1380.10">
    <property type="match status" value="1"/>
</dbReference>
<keyword evidence="4 10" id="KW-0813">Transport</keyword>
<comment type="subunit">
    <text evidence="10">F-type ATPases have 2 components, CF(1) - the catalytic core - and CF(0) - the membrane proton channel. CF(1) has five subunits: alpha(3), beta(3), gamma(1), delta(1), epsilon(1). CF(0) has three main subunits: a, b and c.</text>
</comment>
<dbReference type="InterPro" id="IPR000131">
    <property type="entry name" value="ATP_synth_F1_gsu"/>
</dbReference>
<evidence type="ECO:0000256" key="3">
    <source>
        <dbReference type="ARBA" id="ARBA00007681"/>
    </source>
</evidence>
<evidence type="ECO:0000313" key="11">
    <source>
        <dbReference type="EMBL" id="AWN81652.1"/>
    </source>
</evidence>
<gene>
    <name evidence="10 11" type="primary">atpG</name>
    <name evidence="11" type="ORF">DK880_00323</name>
</gene>
<evidence type="ECO:0000256" key="1">
    <source>
        <dbReference type="ARBA" id="ARBA00003456"/>
    </source>
</evidence>
<dbReference type="PANTHER" id="PTHR11693:SF22">
    <property type="entry name" value="ATP SYNTHASE SUBUNIT GAMMA, MITOCHONDRIAL"/>
    <property type="match status" value="1"/>
</dbReference>
<dbReference type="Proteomes" id="UP000245872">
    <property type="component" value="Chromosome"/>
</dbReference>
<comment type="similarity">
    <text evidence="3 10">Belongs to the ATPase gamma chain family.</text>
</comment>
<evidence type="ECO:0000256" key="8">
    <source>
        <dbReference type="ARBA" id="ARBA00023196"/>
    </source>
</evidence>
<evidence type="ECO:0000313" key="12">
    <source>
        <dbReference type="Proteomes" id="UP000245872"/>
    </source>
</evidence>
<dbReference type="KEGG" id="cher:DK880_00323"/>
<dbReference type="GO" id="GO:0005524">
    <property type="term" value="F:ATP binding"/>
    <property type="evidence" value="ECO:0007669"/>
    <property type="project" value="UniProtKB-UniRule"/>
</dbReference>
<dbReference type="AlphaFoldDB" id="A0A2Z3LBT9"/>
<dbReference type="OrthoDB" id="9812769at2"/>
<keyword evidence="9 10" id="KW-0066">ATP synthesis</keyword>
<evidence type="ECO:0000256" key="4">
    <source>
        <dbReference type="ARBA" id="ARBA00022448"/>
    </source>
</evidence>
<dbReference type="GO" id="GO:0005886">
    <property type="term" value="C:plasma membrane"/>
    <property type="evidence" value="ECO:0007669"/>
    <property type="project" value="UniProtKB-SubCell"/>
</dbReference>
<dbReference type="GO" id="GO:0045259">
    <property type="term" value="C:proton-transporting ATP synthase complex"/>
    <property type="evidence" value="ECO:0007669"/>
    <property type="project" value="UniProtKB-KW"/>
</dbReference>
<dbReference type="SUPFAM" id="SSF52943">
    <property type="entry name" value="ATP synthase (F1-ATPase), gamma subunit"/>
    <property type="match status" value="1"/>
</dbReference>
<evidence type="ECO:0000256" key="10">
    <source>
        <dbReference type="HAMAP-Rule" id="MF_00815"/>
    </source>
</evidence>
<dbReference type="Pfam" id="PF00231">
    <property type="entry name" value="ATP-synt"/>
    <property type="match status" value="1"/>
</dbReference>
<keyword evidence="5 10" id="KW-0375">Hydrogen ion transport</keyword>
<reference evidence="11 12" key="1">
    <citation type="submission" date="2018-05" db="EMBL/GenBank/DDBJ databases">
        <title>Candidatus Cardinium hertigii Genome Assembly.</title>
        <authorList>
            <person name="Showmaker K.C."/>
            <person name="Walden K.O."/>
            <person name="Fields C.J."/>
            <person name="Lambert K.N."/>
            <person name="Hudson M.E."/>
        </authorList>
    </citation>
    <scope>NUCLEOTIDE SEQUENCE [LARGE SCALE GENOMIC DNA]</scope>
    <source>
        <strain evidence="12">cHgTN10</strain>
    </source>
</reference>
<dbReference type="Gene3D" id="1.10.287.80">
    <property type="entry name" value="ATP synthase, gamma subunit, helix hairpin domain"/>
    <property type="match status" value="1"/>
</dbReference>
<evidence type="ECO:0000256" key="5">
    <source>
        <dbReference type="ARBA" id="ARBA00022781"/>
    </source>
</evidence>
<dbReference type="GO" id="GO:0046933">
    <property type="term" value="F:proton-transporting ATP synthase activity, rotational mechanism"/>
    <property type="evidence" value="ECO:0007669"/>
    <property type="project" value="UniProtKB-UniRule"/>
</dbReference>
<evidence type="ECO:0000256" key="2">
    <source>
        <dbReference type="ARBA" id="ARBA00004170"/>
    </source>
</evidence>
<keyword evidence="10" id="KW-1003">Cell membrane</keyword>
<dbReference type="RefSeq" id="WP_109997094.1">
    <property type="nucleotide sequence ID" value="NZ_CP029619.1"/>
</dbReference>
<accession>A0A2Z3LBT9</accession>
<organism evidence="11 12">
    <name type="scientific">Candidatus Cardinium hertigii</name>
    <dbReference type="NCBI Taxonomy" id="247481"/>
    <lineage>
        <taxon>Bacteria</taxon>
        <taxon>Pseudomonadati</taxon>
        <taxon>Bacteroidota</taxon>
        <taxon>Cytophagia</taxon>
        <taxon>Cytophagales</taxon>
        <taxon>Amoebophilaceae</taxon>
        <taxon>Candidatus Cardinium</taxon>
    </lineage>
</organism>
<evidence type="ECO:0000256" key="6">
    <source>
        <dbReference type="ARBA" id="ARBA00023065"/>
    </source>
</evidence>
<evidence type="ECO:0000256" key="7">
    <source>
        <dbReference type="ARBA" id="ARBA00023136"/>
    </source>
</evidence>
<dbReference type="HAMAP" id="MF_00815">
    <property type="entry name" value="ATP_synth_gamma_bact"/>
    <property type="match status" value="1"/>
</dbReference>
<name>A0A2Z3LBT9_9BACT</name>
<comment type="subcellular location">
    <subcellularLocation>
        <location evidence="10">Cell membrane</location>
        <topology evidence="10">Peripheral membrane protein</topology>
    </subcellularLocation>
    <subcellularLocation>
        <location evidence="2">Membrane</location>
        <topology evidence="2">Peripheral membrane protein</topology>
    </subcellularLocation>
</comment>
<dbReference type="InterPro" id="IPR035968">
    <property type="entry name" value="ATP_synth_F1_ATPase_gsu"/>
</dbReference>
<sequence length="296" mass="33330">MAYLKEVVNRINLITSTQQITKAMNMIAASKLYKIQQLLLPLKEYTMQYNILLQTALQGISGSMLSHPLTVKAAEKPRRLLLIVVTADRGLCGAFNKNVLKAASCYMESCKSAATATIELLVIGKKAYQCFKNGNYPIIDDYVDLLEKDFWKGGHRLAEHCIKTYQEARYTEIVWVYTAFKNAVSQEVATASFLPLALNAYESPPNTQWPHYMYEPTQQLLIAQLIPEVLKNQVMNRLVESMASEHAARMLTMSQATDNADAFLKVLRIHYNRTRQALITNSLAEITTAAEALATR</sequence>
<evidence type="ECO:0000256" key="9">
    <source>
        <dbReference type="ARBA" id="ARBA00023310"/>
    </source>
</evidence>
<keyword evidence="8 10" id="KW-0139">CF(1)</keyword>
<protein>
    <recommendedName>
        <fullName evidence="10">ATP synthase gamma chain</fullName>
    </recommendedName>
    <alternativeName>
        <fullName evidence="10">ATP synthase F1 sector gamma subunit</fullName>
    </alternativeName>
    <alternativeName>
        <fullName evidence="10">F-ATPase gamma subunit</fullName>
    </alternativeName>
</protein>
<dbReference type="PRINTS" id="PR00126">
    <property type="entry name" value="ATPASEGAMMA"/>
</dbReference>
<comment type="function">
    <text evidence="1 10">Produces ATP from ADP in the presence of a proton gradient across the membrane. The gamma chain is believed to be important in regulating ATPase activity and the flow of protons through the CF(0) complex.</text>
</comment>
<proteinExistence type="inferred from homology"/>
<dbReference type="PANTHER" id="PTHR11693">
    <property type="entry name" value="ATP SYNTHASE GAMMA CHAIN"/>
    <property type="match status" value="1"/>
</dbReference>
<dbReference type="NCBIfam" id="TIGR01146">
    <property type="entry name" value="ATPsyn_F1gamma"/>
    <property type="match status" value="1"/>
</dbReference>
<dbReference type="CDD" id="cd12151">
    <property type="entry name" value="F1-ATPase_gamma"/>
    <property type="match status" value="1"/>
</dbReference>
<keyword evidence="6 10" id="KW-0406">Ion transport</keyword>